<dbReference type="Proteomes" id="UP000299102">
    <property type="component" value="Unassembled WGS sequence"/>
</dbReference>
<reference evidence="2 3" key="1">
    <citation type="journal article" date="2019" name="Commun. Biol.">
        <title>The bagworm genome reveals a unique fibroin gene that provides high tensile strength.</title>
        <authorList>
            <person name="Kono N."/>
            <person name="Nakamura H."/>
            <person name="Ohtoshi R."/>
            <person name="Tomita M."/>
            <person name="Numata K."/>
            <person name="Arakawa K."/>
        </authorList>
    </citation>
    <scope>NUCLEOTIDE SEQUENCE [LARGE SCALE GENOMIC DNA]</scope>
</reference>
<accession>A0A4C1WUT3</accession>
<feature type="region of interest" description="Disordered" evidence="1">
    <location>
        <begin position="49"/>
        <end position="94"/>
    </location>
</feature>
<name>A0A4C1WUT3_EUMVA</name>
<gene>
    <name evidence="2" type="ORF">EVAR_84290_1</name>
</gene>
<evidence type="ECO:0000313" key="3">
    <source>
        <dbReference type="Proteomes" id="UP000299102"/>
    </source>
</evidence>
<organism evidence="2 3">
    <name type="scientific">Eumeta variegata</name>
    <name type="common">Bagworm moth</name>
    <name type="synonym">Eumeta japonica</name>
    <dbReference type="NCBI Taxonomy" id="151549"/>
    <lineage>
        <taxon>Eukaryota</taxon>
        <taxon>Metazoa</taxon>
        <taxon>Ecdysozoa</taxon>
        <taxon>Arthropoda</taxon>
        <taxon>Hexapoda</taxon>
        <taxon>Insecta</taxon>
        <taxon>Pterygota</taxon>
        <taxon>Neoptera</taxon>
        <taxon>Endopterygota</taxon>
        <taxon>Lepidoptera</taxon>
        <taxon>Glossata</taxon>
        <taxon>Ditrysia</taxon>
        <taxon>Tineoidea</taxon>
        <taxon>Psychidae</taxon>
        <taxon>Oiketicinae</taxon>
        <taxon>Eumeta</taxon>
    </lineage>
</organism>
<dbReference type="AlphaFoldDB" id="A0A4C1WUT3"/>
<sequence length="94" mass="10533">MEEIMKVVKSIEQKDLLYIVEFSDREGWWGGGDIAASLMYKTKLGGTTGARQIRYAPERRPQSVNGAGGGASRDRPRTSEYRSFNPLEPRSPRA</sequence>
<keyword evidence="3" id="KW-1185">Reference proteome</keyword>
<dbReference type="EMBL" id="BGZK01000633">
    <property type="protein sequence ID" value="GBP53804.1"/>
    <property type="molecule type" value="Genomic_DNA"/>
</dbReference>
<protein>
    <submittedName>
        <fullName evidence="2">Uncharacterized protein</fullName>
    </submittedName>
</protein>
<evidence type="ECO:0000256" key="1">
    <source>
        <dbReference type="SAM" id="MobiDB-lite"/>
    </source>
</evidence>
<comment type="caution">
    <text evidence="2">The sequence shown here is derived from an EMBL/GenBank/DDBJ whole genome shotgun (WGS) entry which is preliminary data.</text>
</comment>
<proteinExistence type="predicted"/>
<evidence type="ECO:0000313" key="2">
    <source>
        <dbReference type="EMBL" id="GBP53804.1"/>
    </source>
</evidence>